<evidence type="ECO:0000256" key="1">
    <source>
        <dbReference type="SAM" id="Phobius"/>
    </source>
</evidence>
<dbReference type="NCBIfam" id="TIGR00254">
    <property type="entry name" value="GGDEF"/>
    <property type="match status" value="1"/>
</dbReference>
<dbReference type="SUPFAM" id="SSF141868">
    <property type="entry name" value="EAL domain-like"/>
    <property type="match status" value="1"/>
</dbReference>
<dbReference type="GO" id="GO:0071111">
    <property type="term" value="F:cyclic-guanylate-specific phosphodiesterase activity"/>
    <property type="evidence" value="ECO:0007669"/>
    <property type="project" value="InterPro"/>
</dbReference>
<dbReference type="AlphaFoldDB" id="A0A1W1BPN4"/>
<dbReference type="CDD" id="cd01948">
    <property type="entry name" value="EAL"/>
    <property type="match status" value="1"/>
</dbReference>
<keyword evidence="1" id="KW-1133">Transmembrane helix</keyword>
<organism evidence="4">
    <name type="scientific">hydrothermal vent metagenome</name>
    <dbReference type="NCBI Taxonomy" id="652676"/>
    <lineage>
        <taxon>unclassified sequences</taxon>
        <taxon>metagenomes</taxon>
        <taxon>ecological metagenomes</taxon>
    </lineage>
</organism>
<dbReference type="Pfam" id="PF00990">
    <property type="entry name" value="GGDEF"/>
    <property type="match status" value="1"/>
</dbReference>
<evidence type="ECO:0000313" key="4">
    <source>
        <dbReference type="EMBL" id="SFV55530.1"/>
    </source>
</evidence>
<protein>
    <submittedName>
        <fullName evidence="4">Diguanylate cyclase/phosphodiesterase (GGDEF &amp; EAL domains) with PAS/PAC sensor(S)</fullName>
    </submittedName>
</protein>
<keyword evidence="1" id="KW-0472">Membrane</keyword>
<dbReference type="EMBL" id="FPHC01000037">
    <property type="protein sequence ID" value="SFV55530.1"/>
    <property type="molecule type" value="Genomic_DNA"/>
</dbReference>
<dbReference type="InterPro" id="IPR029787">
    <property type="entry name" value="Nucleotide_cyclase"/>
</dbReference>
<dbReference type="InterPro" id="IPR000160">
    <property type="entry name" value="GGDEF_dom"/>
</dbReference>
<evidence type="ECO:0000259" key="2">
    <source>
        <dbReference type="PROSITE" id="PS50883"/>
    </source>
</evidence>
<dbReference type="PANTHER" id="PTHR33121">
    <property type="entry name" value="CYCLIC DI-GMP PHOSPHODIESTERASE PDEF"/>
    <property type="match status" value="1"/>
</dbReference>
<dbReference type="SMART" id="SM00267">
    <property type="entry name" value="GGDEF"/>
    <property type="match status" value="1"/>
</dbReference>
<dbReference type="InterPro" id="IPR050706">
    <property type="entry name" value="Cyclic-di-GMP_PDE-like"/>
</dbReference>
<dbReference type="SUPFAM" id="SSF55073">
    <property type="entry name" value="Nucleotide cyclase"/>
    <property type="match status" value="1"/>
</dbReference>
<dbReference type="PANTHER" id="PTHR33121:SF70">
    <property type="entry name" value="SIGNALING PROTEIN YKOW"/>
    <property type="match status" value="1"/>
</dbReference>
<keyword evidence="1" id="KW-0812">Transmembrane</keyword>
<feature type="transmembrane region" description="Helical" evidence="1">
    <location>
        <begin position="6"/>
        <end position="26"/>
    </location>
</feature>
<dbReference type="InterPro" id="IPR043128">
    <property type="entry name" value="Rev_trsase/Diguanyl_cyclase"/>
</dbReference>
<accession>A0A1W1BPN4</accession>
<dbReference type="PROSITE" id="PS50883">
    <property type="entry name" value="EAL"/>
    <property type="match status" value="1"/>
</dbReference>
<name>A0A1W1BPN4_9ZZZZ</name>
<dbReference type="Gene3D" id="3.30.70.270">
    <property type="match status" value="1"/>
</dbReference>
<reference evidence="4" key="1">
    <citation type="submission" date="2016-10" db="EMBL/GenBank/DDBJ databases">
        <authorList>
            <person name="de Groot N.N."/>
        </authorList>
    </citation>
    <scope>NUCLEOTIDE SEQUENCE</scope>
</reference>
<dbReference type="InterPro" id="IPR001633">
    <property type="entry name" value="EAL_dom"/>
</dbReference>
<dbReference type="SMART" id="SM00052">
    <property type="entry name" value="EAL"/>
    <property type="match status" value="1"/>
</dbReference>
<dbReference type="CDD" id="cd01949">
    <property type="entry name" value="GGDEF"/>
    <property type="match status" value="1"/>
</dbReference>
<dbReference type="Pfam" id="PF00563">
    <property type="entry name" value="EAL"/>
    <property type="match status" value="1"/>
</dbReference>
<dbReference type="Gene3D" id="3.20.20.450">
    <property type="entry name" value="EAL domain"/>
    <property type="match status" value="1"/>
</dbReference>
<evidence type="ECO:0000259" key="3">
    <source>
        <dbReference type="PROSITE" id="PS50887"/>
    </source>
</evidence>
<proteinExistence type="predicted"/>
<dbReference type="PROSITE" id="PS50887">
    <property type="entry name" value="GGDEF"/>
    <property type="match status" value="1"/>
</dbReference>
<feature type="domain" description="EAL" evidence="2">
    <location>
        <begin position="337"/>
        <end position="589"/>
    </location>
</feature>
<feature type="domain" description="GGDEF" evidence="3">
    <location>
        <begin position="195"/>
        <end position="328"/>
    </location>
</feature>
<sequence length="589" mass="68351">MNVSIGIVVATLVFMFVILMIMRRYYTKKISHLREEIKVFKNSNEYQEEAVVIFSKNFEILSANRSAKKLLQLEPYKQGEILDKEIKFQIGKSEVLTLPEIIDKHMQITKGAIHLDNILMVIEEHKKHLNIYIDYSKWNSQDSYICVFQDISSEFIEKELKRQFGEVDFLTNLPSQFKANTDINQLVITAQRENKKIAFFLFGIDNFEDMKSTFGFGYTNSLLKNFSDFLKNLESDKTRSYRLECDNFLYLIEEIKDEDEVVEIGHELNKNLLSFFASRSKDRELKFSIGSVIFPDHGRNSSKLIDHAYRALAESKRKPNNSVTLFEQEQYSIKKSDKRFADEMRAGLENGEFEVYYQPIIDLKSTDIVGAEALVRWNHPELGLLTPNKFIRPAEESGLIMNIGEFVIEEVISQHKSWMEEGLRGVEISVNISARELLEYQLADKFEQLFKEKSVDPKFFNLDMSEENAMKDMIKTDYEFSILKEIGVNLSLDHFGISGSSIDQLQRLPIHTLKVDRSILKDIDRDYYHQETFKAIVVLAHALSMKVVAEGIETKEQYDVLQNLGCDRAQGHIFSKPAPASEFRELLKR</sequence>
<dbReference type="InterPro" id="IPR035919">
    <property type="entry name" value="EAL_sf"/>
</dbReference>
<gene>
    <name evidence="4" type="ORF">MNB_SV-6-1946</name>
</gene>